<feature type="compositionally biased region" description="Polar residues" evidence="1">
    <location>
        <begin position="39"/>
        <end position="50"/>
    </location>
</feature>
<evidence type="ECO:0000256" key="1">
    <source>
        <dbReference type="SAM" id="MobiDB-lite"/>
    </source>
</evidence>
<protein>
    <submittedName>
        <fullName evidence="2">Uncharacterized protein</fullName>
    </submittedName>
</protein>
<dbReference type="EMBL" id="MCFA01000003">
    <property type="protein sequence ID" value="ORY19324.1"/>
    <property type="molecule type" value="Genomic_DNA"/>
</dbReference>
<feature type="region of interest" description="Disordered" evidence="1">
    <location>
        <begin position="29"/>
        <end position="54"/>
    </location>
</feature>
<dbReference type="OrthoDB" id="3793592at2759"/>
<accession>A0A1Y2AA49</accession>
<comment type="caution">
    <text evidence="2">The sequence shown here is derived from an EMBL/GenBank/DDBJ whole genome shotgun (WGS) entry which is preliminary data.</text>
</comment>
<dbReference type="Proteomes" id="UP000193144">
    <property type="component" value="Unassembled WGS sequence"/>
</dbReference>
<keyword evidence="3" id="KW-1185">Reference proteome</keyword>
<name>A0A1Y2AA49_9PLEO</name>
<evidence type="ECO:0000313" key="3">
    <source>
        <dbReference type="Proteomes" id="UP000193144"/>
    </source>
</evidence>
<organism evidence="2 3">
    <name type="scientific">Clohesyomyces aquaticus</name>
    <dbReference type="NCBI Taxonomy" id="1231657"/>
    <lineage>
        <taxon>Eukaryota</taxon>
        <taxon>Fungi</taxon>
        <taxon>Dikarya</taxon>
        <taxon>Ascomycota</taxon>
        <taxon>Pezizomycotina</taxon>
        <taxon>Dothideomycetes</taxon>
        <taxon>Pleosporomycetidae</taxon>
        <taxon>Pleosporales</taxon>
        <taxon>Lindgomycetaceae</taxon>
        <taxon>Clohesyomyces</taxon>
    </lineage>
</organism>
<dbReference type="AlphaFoldDB" id="A0A1Y2AA49"/>
<evidence type="ECO:0000313" key="2">
    <source>
        <dbReference type="EMBL" id="ORY19324.1"/>
    </source>
</evidence>
<feature type="region of interest" description="Disordered" evidence="1">
    <location>
        <begin position="180"/>
        <end position="203"/>
    </location>
</feature>
<reference evidence="2 3" key="1">
    <citation type="submission" date="2016-07" db="EMBL/GenBank/DDBJ databases">
        <title>Pervasive Adenine N6-methylation of Active Genes in Fungi.</title>
        <authorList>
            <consortium name="DOE Joint Genome Institute"/>
            <person name="Mondo S.J."/>
            <person name="Dannebaum R.O."/>
            <person name="Kuo R.C."/>
            <person name="Labutti K."/>
            <person name="Haridas S."/>
            <person name="Kuo A."/>
            <person name="Salamov A."/>
            <person name="Ahrendt S.R."/>
            <person name="Lipzen A."/>
            <person name="Sullivan W."/>
            <person name="Andreopoulos W.B."/>
            <person name="Clum A."/>
            <person name="Lindquist E."/>
            <person name="Daum C."/>
            <person name="Ramamoorthy G.K."/>
            <person name="Gryganskyi A."/>
            <person name="Culley D."/>
            <person name="Magnuson J.K."/>
            <person name="James T.Y."/>
            <person name="O'Malley M.A."/>
            <person name="Stajich J.E."/>
            <person name="Spatafora J.W."/>
            <person name="Visel A."/>
            <person name="Grigoriev I.V."/>
        </authorList>
    </citation>
    <scope>NUCLEOTIDE SEQUENCE [LARGE SCALE GENOMIC DNA]</scope>
    <source>
        <strain evidence="2 3">CBS 115471</strain>
    </source>
</reference>
<proteinExistence type="predicted"/>
<sequence length="203" mass="22638">MPGQTSKPPRQAIARRILPCEHKVTLIIGPRSGAPGHSPPSTHLQRQHGMSSHEETFNAVGSTMDRNIILRIRIPYPEEERFMLAWTRHSSTPGVFCRDEINQSLIYTGSLENLRGLVYLGIGLPPCDLDPGLDWAYIHDDEGIAWFTQLWQSGQVGNDRSIYLIHGFCGGARRVGPSGLTPEEFRMRTGGGVDRPARNRRTA</sequence>
<gene>
    <name evidence="2" type="ORF">BCR34DRAFT_210735</name>
</gene>